<gene>
    <name evidence="3" type="ORF">PoMZ_09376</name>
</gene>
<sequence>MQFSTIAKIIAVTAWGAQALAMPLSDGNLDGNTALDRRSSGQSSGWSGLSGSGDRKAMAGGRSGLWDKADQQSIDDDDNYKKTQKSKKKDRTTGYARSAYHNEHLRDSEE</sequence>
<feature type="compositionally biased region" description="Basic and acidic residues" evidence="1">
    <location>
        <begin position="100"/>
        <end position="110"/>
    </location>
</feature>
<evidence type="ECO:0000313" key="3">
    <source>
        <dbReference type="EMBL" id="QBZ53687.1"/>
    </source>
</evidence>
<proteinExistence type="predicted"/>
<keyword evidence="2" id="KW-0732">Signal</keyword>
<name>A0A4P7MTZ3_PYROR</name>
<dbReference type="Proteomes" id="UP000294847">
    <property type="component" value="Chromosome 1"/>
</dbReference>
<organism evidence="3 4">
    <name type="scientific">Pyricularia oryzae</name>
    <name type="common">Rice blast fungus</name>
    <name type="synonym">Magnaporthe oryzae</name>
    <dbReference type="NCBI Taxonomy" id="318829"/>
    <lineage>
        <taxon>Eukaryota</taxon>
        <taxon>Fungi</taxon>
        <taxon>Dikarya</taxon>
        <taxon>Ascomycota</taxon>
        <taxon>Pezizomycotina</taxon>
        <taxon>Sordariomycetes</taxon>
        <taxon>Sordariomycetidae</taxon>
        <taxon>Magnaporthales</taxon>
        <taxon>Pyriculariaceae</taxon>
        <taxon>Pyricularia</taxon>
    </lineage>
</organism>
<reference evidence="3 4" key="1">
    <citation type="journal article" date="2019" name="Mol. Biol. Evol.">
        <title>Blast fungal genomes show frequent chromosomal changes, gene gains and losses, and effector gene turnover.</title>
        <authorList>
            <person name="Gomez Luciano L.B."/>
            <person name="Jason Tsai I."/>
            <person name="Chuma I."/>
            <person name="Tosa Y."/>
            <person name="Chen Y.H."/>
            <person name="Li J.Y."/>
            <person name="Li M.Y."/>
            <person name="Jade Lu M.Y."/>
            <person name="Nakayashiki H."/>
            <person name="Li W.H."/>
        </authorList>
    </citation>
    <scope>NUCLEOTIDE SEQUENCE [LARGE SCALE GENOMIC DNA]</scope>
    <source>
        <strain evidence="3">MZ5-1-6</strain>
    </source>
</reference>
<dbReference type="EMBL" id="CP034204">
    <property type="protein sequence ID" value="QBZ53687.1"/>
    <property type="molecule type" value="Genomic_DNA"/>
</dbReference>
<feature type="region of interest" description="Disordered" evidence="1">
    <location>
        <begin position="26"/>
        <end position="110"/>
    </location>
</feature>
<evidence type="ECO:0000256" key="2">
    <source>
        <dbReference type="SAM" id="SignalP"/>
    </source>
</evidence>
<accession>A0A4P7MTZ3</accession>
<feature type="signal peptide" evidence="2">
    <location>
        <begin position="1"/>
        <end position="19"/>
    </location>
</feature>
<evidence type="ECO:0000256" key="1">
    <source>
        <dbReference type="SAM" id="MobiDB-lite"/>
    </source>
</evidence>
<evidence type="ECO:0000313" key="4">
    <source>
        <dbReference type="Proteomes" id="UP000294847"/>
    </source>
</evidence>
<dbReference type="VEuPathDB" id="FungiDB:M_BR32_EuGene_00136981"/>
<protein>
    <submittedName>
        <fullName evidence="3">Uncharacterized protein</fullName>
    </submittedName>
</protein>
<dbReference type="AlphaFoldDB" id="A0A4P7MTZ3"/>
<feature type="compositionally biased region" description="Low complexity" evidence="1">
    <location>
        <begin position="40"/>
        <end position="49"/>
    </location>
</feature>
<feature type="chain" id="PRO_5043825989" evidence="2">
    <location>
        <begin position="20"/>
        <end position="110"/>
    </location>
</feature>